<evidence type="ECO:0000256" key="1">
    <source>
        <dbReference type="SAM" id="Phobius"/>
    </source>
</evidence>
<evidence type="ECO:0000313" key="3">
    <source>
        <dbReference type="Proteomes" id="UP000242616"/>
    </source>
</evidence>
<dbReference type="Proteomes" id="UP000242616">
    <property type="component" value="Unassembled WGS sequence"/>
</dbReference>
<gene>
    <name evidence="2" type="ORF">XJ44_02295</name>
</gene>
<name>A0ABX3IKV3_9BACT</name>
<keyword evidence="1" id="KW-1133">Transmembrane helix</keyword>
<reference evidence="2 3" key="1">
    <citation type="submission" date="2015-06" db="EMBL/GenBank/DDBJ databases">
        <title>Genome sequencing of Thermotogales isolates from hydrothermal vents.</title>
        <authorList>
            <person name="Haverkamp T.H."/>
            <person name="Kublanov I.V."/>
            <person name="Nesbo C.L."/>
        </authorList>
    </citation>
    <scope>NUCLEOTIDE SEQUENCE [LARGE SCALE GENOMIC DNA]</scope>
    <source>
        <strain evidence="3">ik275mar</strain>
    </source>
</reference>
<evidence type="ECO:0000313" key="2">
    <source>
        <dbReference type="EMBL" id="ONN27817.1"/>
    </source>
</evidence>
<accession>A0ABX3IKV3</accession>
<sequence length="330" mass="37916">MDLYFVKVKGRSKATAEVFLGYLFGKVNNVPEFDFLMVPLRFSERLDDVDLKANILDFRENFEKLKNELLLDSVVEDLTLSFNSFLNTIFNKRGKIALGIELTTAVKENDIELLKVILSNVLEEWSPKADIEVVAEGLTLEEYSAYNIMDLKEDYEETIIRKLYERTDLKELPEFFPVIDPINGESIVNFDIGDAIYVVPVTFGKIEEKLKNAFPKNFSDDGKVLPFQGKIISKELVPTRKGTLYLCKIDLGNEIYGKFIISPTFKILFDEQIIIEKEKNKEKTKQKPKVKVVKPANLNMPSGSEIFWAFITTMMFSGLLIIILYFLKIL</sequence>
<proteinExistence type="predicted"/>
<organism evidence="2 3">
    <name type="scientific">Thermosipho affectus</name>
    <dbReference type="NCBI Taxonomy" id="660294"/>
    <lineage>
        <taxon>Bacteria</taxon>
        <taxon>Thermotogati</taxon>
        <taxon>Thermotogota</taxon>
        <taxon>Thermotogae</taxon>
        <taxon>Thermotogales</taxon>
        <taxon>Fervidobacteriaceae</taxon>
        <taxon>Thermosipho</taxon>
    </lineage>
</organism>
<dbReference type="EMBL" id="LBFC01000006">
    <property type="protein sequence ID" value="ONN27817.1"/>
    <property type="molecule type" value="Genomic_DNA"/>
</dbReference>
<feature type="transmembrane region" description="Helical" evidence="1">
    <location>
        <begin position="306"/>
        <end position="327"/>
    </location>
</feature>
<keyword evidence="3" id="KW-1185">Reference proteome</keyword>
<keyword evidence="1" id="KW-0812">Transmembrane</keyword>
<dbReference type="Pfam" id="PF16240">
    <property type="entry name" value="DUF4899"/>
    <property type="match status" value="1"/>
</dbReference>
<keyword evidence="1" id="KW-0472">Membrane</keyword>
<dbReference type="RefSeq" id="WP_077197929.1">
    <property type="nucleotide sequence ID" value="NZ_LBFC01000006.1"/>
</dbReference>
<protein>
    <recommendedName>
        <fullName evidence="4">DUF4899 domain-containing protein</fullName>
    </recommendedName>
</protein>
<comment type="caution">
    <text evidence="2">The sequence shown here is derived from an EMBL/GenBank/DDBJ whole genome shotgun (WGS) entry which is preliminary data.</text>
</comment>
<evidence type="ECO:0008006" key="4">
    <source>
        <dbReference type="Google" id="ProtNLM"/>
    </source>
</evidence>
<dbReference type="InterPro" id="IPR032602">
    <property type="entry name" value="DUF4899"/>
</dbReference>